<organism evidence="6 7">
    <name type="scientific">Leucobacter chromiireducens subsp. chromiireducens</name>
    <dbReference type="NCBI Taxonomy" id="660067"/>
    <lineage>
        <taxon>Bacteria</taxon>
        <taxon>Bacillati</taxon>
        <taxon>Actinomycetota</taxon>
        <taxon>Actinomycetes</taxon>
        <taxon>Micrococcales</taxon>
        <taxon>Microbacteriaceae</taxon>
        <taxon>Leucobacter</taxon>
    </lineage>
</organism>
<keyword evidence="2 4" id="KW-0238">DNA-binding</keyword>
<evidence type="ECO:0000313" key="6">
    <source>
        <dbReference type="EMBL" id="MBL3689710.1"/>
    </source>
</evidence>
<dbReference type="PANTHER" id="PTHR30055">
    <property type="entry name" value="HTH-TYPE TRANSCRIPTIONAL REGULATOR RUTR"/>
    <property type="match status" value="1"/>
</dbReference>
<reference evidence="6 7" key="1">
    <citation type="submission" date="2018-09" db="EMBL/GenBank/DDBJ databases">
        <title>Comparative genomics of Leucobacter spp.</title>
        <authorList>
            <person name="Reis A.C."/>
            <person name="Kolvenbach B.A."/>
            <person name="Corvini P.F.X."/>
            <person name="Nunes O.C."/>
        </authorList>
    </citation>
    <scope>NUCLEOTIDE SEQUENCE [LARGE SCALE GENOMIC DNA]</scope>
    <source>
        <strain evidence="6 7">L-1</strain>
    </source>
</reference>
<comment type="caution">
    <text evidence="6">The sequence shown here is derived from an EMBL/GenBank/DDBJ whole genome shotgun (WGS) entry which is preliminary data.</text>
</comment>
<evidence type="ECO:0000313" key="7">
    <source>
        <dbReference type="Proteomes" id="UP001646141"/>
    </source>
</evidence>
<keyword evidence="7" id="KW-1185">Reference proteome</keyword>
<dbReference type="SUPFAM" id="SSF46689">
    <property type="entry name" value="Homeodomain-like"/>
    <property type="match status" value="1"/>
</dbReference>
<feature type="DNA-binding region" description="H-T-H motif" evidence="4">
    <location>
        <begin position="33"/>
        <end position="52"/>
    </location>
</feature>
<keyword evidence="3" id="KW-0804">Transcription</keyword>
<evidence type="ECO:0000256" key="2">
    <source>
        <dbReference type="ARBA" id="ARBA00023125"/>
    </source>
</evidence>
<dbReference type="PROSITE" id="PS50977">
    <property type="entry name" value="HTH_TETR_2"/>
    <property type="match status" value="1"/>
</dbReference>
<feature type="domain" description="HTH tetR-type" evidence="5">
    <location>
        <begin position="10"/>
        <end position="70"/>
    </location>
</feature>
<evidence type="ECO:0000259" key="5">
    <source>
        <dbReference type="PROSITE" id="PS50977"/>
    </source>
</evidence>
<evidence type="ECO:0000256" key="4">
    <source>
        <dbReference type="PROSITE-ProRule" id="PRU00335"/>
    </source>
</evidence>
<keyword evidence="1" id="KW-0805">Transcription regulation</keyword>
<evidence type="ECO:0000256" key="1">
    <source>
        <dbReference type="ARBA" id="ARBA00023015"/>
    </source>
</evidence>
<dbReference type="PANTHER" id="PTHR30055:SF234">
    <property type="entry name" value="HTH-TYPE TRANSCRIPTIONAL REGULATOR BETI"/>
    <property type="match status" value="1"/>
</dbReference>
<accession>A0ABS1SP77</accession>
<dbReference type="Pfam" id="PF00440">
    <property type="entry name" value="TetR_N"/>
    <property type="match status" value="1"/>
</dbReference>
<dbReference type="Gene3D" id="1.10.357.10">
    <property type="entry name" value="Tetracycline Repressor, domain 2"/>
    <property type="match status" value="1"/>
</dbReference>
<dbReference type="RefSeq" id="WP_202381727.1">
    <property type="nucleotide sequence ID" value="NZ_BAAAMA010000002.1"/>
</dbReference>
<dbReference type="InterPro" id="IPR050109">
    <property type="entry name" value="HTH-type_TetR-like_transc_reg"/>
</dbReference>
<sequence length="198" mass="21788">MTSTREQLRQATQQRIIDTAGQLFRERGFAETTIREIAETSGVSVGRVMVVGDKNDLLIHVFDDMIAAEHMRRAEHESEAAPPAHNTCSDRLVALVQPFVTLFTTNPILARHYASILVSGTHESILFTELAARIDKEFRSAIGLHDCTAPTGAAQKARALYFAYIGTLLTWSARNSSEPAELLSHLGATFATICDCKE</sequence>
<dbReference type="InterPro" id="IPR001647">
    <property type="entry name" value="HTH_TetR"/>
</dbReference>
<dbReference type="Proteomes" id="UP001646141">
    <property type="component" value="Unassembled WGS sequence"/>
</dbReference>
<evidence type="ECO:0000256" key="3">
    <source>
        <dbReference type="ARBA" id="ARBA00023163"/>
    </source>
</evidence>
<name>A0ABS1SP77_9MICO</name>
<dbReference type="InterPro" id="IPR009057">
    <property type="entry name" value="Homeodomain-like_sf"/>
</dbReference>
<dbReference type="EMBL" id="QYAD01000002">
    <property type="protein sequence ID" value="MBL3689710.1"/>
    <property type="molecule type" value="Genomic_DNA"/>
</dbReference>
<proteinExistence type="predicted"/>
<protein>
    <submittedName>
        <fullName evidence="6">TetR/AcrR family transcriptional regulator</fullName>
    </submittedName>
</protein>
<gene>
    <name evidence="6" type="ORF">D3226_07020</name>
</gene>